<dbReference type="PANTHER" id="PTHR30203">
    <property type="entry name" value="OUTER MEMBRANE CATION EFFLUX PROTEIN"/>
    <property type="match status" value="1"/>
</dbReference>
<dbReference type="InterPro" id="IPR010131">
    <property type="entry name" value="MdtP/NodT-like"/>
</dbReference>
<protein>
    <submittedName>
        <fullName evidence="1">Uncharacterized protein</fullName>
    </submittedName>
</protein>
<keyword evidence="2" id="KW-1185">Reference proteome</keyword>
<dbReference type="RefSeq" id="WP_040199340.1">
    <property type="nucleotide sequence ID" value="NZ_CP010311.1"/>
</dbReference>
<evidence type="ECO:0000313" key="2">
    <source>
        <dbReference type="Proteomes" id="UP000035036"/>
    </source>
</evidence>
<organism evidence="1 2">
    <name type="scientific">Geoalkalibacter subterraneus</name>
    <dbReference type="NCBI Taxonomy" id="483547"/>
    <lineage>
        <taxon>Bacteria</taxon>
        <taxon>Pseudomonadati</taxon>
        <taxon>Thermodesulfobacteriota</taxon>
        <taxon>Desulfuromonadia</taxon>
        <taxon>Desulfuromonadales</taxon>
        <taxon>Geoalkalibacteraceae</taxon>
        <taxon>Geoalkalibacter</taxon>
    </lineage>
</organism>
<dbReference type="KEGG" id="gsb:GSUB_04235"/>
<dbReference type="Proteomes" id="UP000035036">
    <property type="component" value="Chromosome"/>
</dbReference>
<dbReference type="PANTHER" id="PTHR30203:SF33">
    <property type="entry name" value="BLR4455 PROTEIN"/>
    <property type="match status" value="1"/>
</dbReference>
<dbReference type="OrthoDB" id="9783163at2"/>
<proteinExistence type="predicted"/>
<accession>A0A0B5FF32</accession>
<reference evidence="1 2" key="1">
    <citation type="journal article" date="2015" name="Genome Announc.">
        <title>Genomes of Geoalkalibacter ferrihydriticus Z-0531T and Geoalkalibacter subterraneus Red1T, Two Haloalkaliphilic Metal-Reducing Deltaproteobacteria.</title>
        <authorList>
            <person name="Badalamenti J.P."/>
            <person name="Krajmalnik-Brown R."/>
            <person name="Torres C.I."/>
            <person name="Bond D.R."/>
        </authorList>
    </citation>
    <scope>NUCLEOTIDE SEQUENCE [LARGE SCALE GENOMIC DNA]</scope>
    <source>
        <strain evidence="1 2">Red1</strain>
    </source>
</reference>
<dbReference type="HOGENOM" id="CLU_1545428_0_0_7"/>
<dbReference type="Gene3D" id="1.20.1600.10">
    <property type="entry name" value="Outer membrane efflux proteins (OEP)"/>
    <property type="match status" value="2"/>
</dbReference>
<dbReference type="SUPFAM" id="SSF56954">
    <property type="entry name" value="Outer membrane efflux proteins (OEP)"/>
    <property type="match status" value="2"/>
</dbReference>
<dbReference type="AlphaFoldDB" id="A0A0B5FF32"/>
<dbReference type="EMBL" id="CP010311">
    <property type="protein sequence ID" value="AJF05928.1"/>
    <property type="molecule type" value="Genomic_DNA"/>
</dbReference>
<evidence type="ECO:0000313" key="1">
    <source>
        <dbReference type="EMBL" id="AJF05928.1"/>
    </source>
</evidence>
<dbReference type="STRING" id="483547.GSUB_04235"/>
<name>A0A0B5FF32_9BACT</name>
<sequence>MTLQKFFRRKTGRLNSHRSAHHFRVDFIGLLTFAMALALTLPFLTAPSARAEKKDAAEADVAGLNRDRTQIEHALAILTGDAVSNFKLPASPLDISPPAPSPGLPSHLLGKRPDVAQLSNKRYRAGLVSYLEVVDSERTALTSQRIATRILGQRLQASVSLIKARGGDWSKID</sequence>
<gene>
    <name evidence="1" type="ORF">GSUB_04235</name>
</gene>